<evidence type="ECO:0000256" key="15">
    <source>
        <dbReference type="ARBA" id="ARBA00048238"/>
    </source>
</evidence>
<keyword evidence="10 17" id="KW-0520">NAD</keyword>
<comment type="similarity">
    <text evidence="18">Belongs to the NnrE/AIBP family.</text>
</comment>
<reference evidence="22" key="1">
    <citation type="journal article" date="2020" name="mSystems">
        <title>Genome- and Community-Level Interaction Insights into Carbon Utilization and Element Cycling Functions of Hydrothermarchaeota in Hydrothermal Sediment.</title>
        <authorList>
            <person name="Zhou Z."/>
            <person name="Liu Y."/>
            <person name="Xu W."/>
            <person name="Pan J."/>
            <person name="Luo Z.H."/>
            <person name="Li M."/>
        </authorList>
    </citation>
    <scope>NUCLEOTIDE SEQUENCE</scope>
    <source>
        <strain evidence="22">HyVt-388</strain>
    </source>
</reference>
<dbReference type="SUPFAM" id="SSF64153">
    <property type="entry name" value="YjeF N-terminal domain-like"/>
    <property type="match status" value="1"/>
</dbReference>
<keyword evidence="5 18" id="KW-0479">Metal-binding</keyword>
<dbReference type="NCBIfam" id="TIGR00196">
    <property type="entry name" value="yjeF_cterm"/>
    <property type="match status" value="1"/>
</dbReference>
<evidence type="ECO:0000259" key="21">
    <source>
        <dbReference type="PROSITE" id="PS51385"/>
    </source>
</evidence>
<evidence type="ECO:0000256" key="6">
    <source>
        <dbReference type="ARBA" id="ARBA00022741"/>
    </source>
</evidence>
<dbReference type="PANTHER" id="PTHR12592:SF0">
    <property type="entry name" value="ATP-DEPENDENT (S)-NAD(P)H-HYDRATE DEHYDRATASE"/>
    <property type="match status" value="1"/>
</dbReference>
<sequence>MRIVTNSEMKKIDEWAIKKLKIPGIVLMENAGQGCVNVLEEYYSLENLNVLIICGKGNNGGDGFVIARHLQNRGASPEIILTGKGTLLKGDALVNYRLAKRAGMKIHETTEIKKIKRIINSLQPMVIIDALFGTGFKGAPKKFYAELFDIINNSNVFVFSVDIPSGVNGDDGQFEKTCVVADVTATMCLPKRGNYLYPGRELGGDLYIVDIGIPYRLIDEGFPRIIEFEEISQLMPFRAPEGNKGTFGNILIIAGARGFSGAAAMAAVSAIKSGAGLVRLAAPIGIMDALESKLLEIVKVPLEQTDKETISPAALQTLIPHLEKSDVVVVGPGITCHPETAEFVFKLLPALKKPLIIDADALNILAQDITFFKKLRAPFIITPHPGELSRLINLPPREINLRRIDLAPELAKKFNGILILKGAPTVIASPDGKIYVNPTGNSGLASAGSGDVLVGMISGFIGQGATPFDASLLGVFLHGLCADLAMENNNEYSLTAGDLIGHIPRAFNYILQKEFVEDKDND</sequence>
<feature type="binding site" evidence="17">
    <location>
        <position position="450"/>
    </location>
    <ligand>
        <name>AMP</name>
        <dbReference type="ChEBI" id="CHEBI:456215"/>
    </ligand>
</feature>
<evidence type="ECO:0000256" key="1">
    <source>
        <dbReference type="ARBA" id="ARBA00000013"/>
    </source>
</evidence>
<evidence type="ECO:0000256" key="18">
    <source>
        <dbReference type="HAMAP-Rule" id="MF_01966"/>
    </source>
</evidence>
<dbReference type="SUPFAM" id="SSF53613">
    <property type="entry name" value="Ribokinase-like"/>
    <property type="match status" value="1"/>
</dbReference>
<keyword evidence="7 17" id="KW-0067">ATP-binding</keyword>
<feature type="binding site" evidence="17">
    <location>
        <position position="384"/>
    </location>
    <ligand>
        <name>(6S)-NADPHX</name>
        <dbReference type="ChEBI" id="CHEBI:64076"/>
    </ligand>
</feature>
<comment type="catalytic activity">
    <reaction evidence="2 18 19">
        <text>(6R)-NADPHX = (6S)-NADPHX</text>
        <dbReference type="Rhea" id="RHEA:32227"/>
        <dbReference type="ChEBI" id="CHEBI:64076"/>
        <dbReference type="ChEBI" id="CHEBI:64077"/>
        <dbReference type="EC" id="5.1.99.6"/>
    </reaction>
</comment>
<dbReference type="Gene3D" id="3.40.1190.20">
    <property type="match status" value="1"/>
</dbReference>
<keyword evidence="9 18" id="KW-0630">Potassium</keyword>
<dbReference type="GO" id="GO:0046872">
    <property type="term" value="F:metal ion binding"/>
    <property type="evidence" value="ECO:0007669"/>
    <property type="project" value="UniProtKB-UniRule"/>
</dbReference>
<feature type="domain" description="YjeF C-terminal" evidence="20">
    <location>
        <begin position="227"/>
        <end position="510"/>
    </location>
</feature>
<evidence type="ECO:0000256" key="16">
    <source>
        <dbReference type="ARBA" id="ARBA00049209"/>
    </source>
</evidence>
<evidence type="ECO:0000256" key="5">
    <source>
        <dbReference type="ARBA" id="ARBA00022723"/>
    </source>
</evidence>
<dbReference type="EC" id="4.2.1.136" evidence="19"/>
<feature type="binding site" evidence="17">
    <location>
        <position position="333"/>
    </location>
    <ligand>
        <name>(6S)-NADPHX</name>
        <dbReference type="ChEBI" id="CHEBI:64076"/>
    </ligand>
</feature>
<dbReference type="HAMAP" id="MF_01966">
    <property type="entry name" value="NADHX_epimerase"/>
    <property type="match status" value="1"/>
</dbReference>
<keyword evidence="11 18" id="KW-0413">Isomerase</keyword>
<comment type="cofactor">
    <cofactor evidence="17">
        <name>Mg(2+)</name>
        <dbReference type="ChEBI" id="CHEBI:18420"/>
    </cofactor>
</comment>
<dbReference type="AlphaFoldDB" id="A0A9C9JZ48"/>
<evidence type="ECO:0000256" key="2">
    <source>
        <dbReference type="ARBA" id="ARBA00000909"/>
    </source>
</evidence>
<dbReference type="GO" id="GO:0046496">
    <property type="term" value="P:nicotinamide nucleotide metabolic process"/>
    <property type="evidence" value="ECO:0007669"/>
    <property type="project" value="UniProtKB-UniRule"/>
</dbReference>
<dbReference type="InterPro" id="IPR004443">
    <property type="entry name" value="YjeF_N_dom"/>
</dbReference>
<evidence type="ECO:0000256" key="10">
    <source>
        <dbReference type="ARBA" id="ARBA00023027"/>
    </source>
</evidence>
<dbReference type="Pfam" id="PF03853">
    <property type="entry name" value="YjeF_N"/>
    <property type="match status" value="1"/>
</dbReference>
<comment type="catalytic activity">
    <reaction evidence="15 17 19">
        <text>(6S)-NADHX + ADP = AMP + phosphate + NADH + H(+)</text>
        <dbReference type="Rhea" id="RHEA:32223"/>
        <dbReference type="ChEBI" id="CHEBI:15378"/>
        <dbReference type="ChEBI" id="CHEBI:43474"/>
        <dbReference type="ChEBI" id="CHEBI:57945"/>
        <dbReference type="ChEBI" id="CHEBI:64074"/>
        <dbReference type="ChEBI" id="CHEBI:456215"/>
        <dbReference type="ChEBI" id="CHEBI:456216"/>
        <dbReference type="EC" id="4.2.1.136"/>
    </reaction>
</comment>
<dbReference type="GO" id="GO:0110051">
    <property type="term" value="P:metabolite repair"/>
    <property type="evidence" value="ECO:0007669"/>
    <property type="project" value="TreeGrafter"/>
</dbReference>
<dbReference type="InterPro" id="IPR029056">
    <property type="entry name" value="Ribokinase-like"/>
</dbReference>
<keyword evidence="6 17" id="KW-0547">Nucleotide-binding</keyword>
<feature type="binding site" evidence="18">
    <location>
        <position position="165"/>
    </location>
    <ligand>
        <name>K(+)</name>
        <dbReference type="ChEBI" id="CHEBI:29103"/>
    </ligand>
</feature>
<dbReference type="PANTHER" id="PTHR12592">
    <property type="entry name" value="ATP-DEPENDENT (S)-NAD(P)H-HYDRATE DEHYDRATASE FAMILY MEMBER"/>
    <property type="match status" value="1"/>
</dbReference>
<feature type="domain" description="YjeF N-terminal" evidence="21">
    <location>
        <begin position="9"/>
        <end position="219"/>
    </location>
</feature>
<evidence type="ECO:0000256" key="14">
    <source>
        <dbReference type="ARBA" id="ARBA00025153"/>
    </source>
</evidence>
<comment type="function">
    <text evidence="17">Catalyzes the dehydration of the S-form of NAD(P)HX at the expense of ADP, which is converted to AMP. Together with NAD(P)HX epimerase, which catalyzes the epimerization of the S- and R-forms, the enzyme allows the repair of both epimers of NAD(P)HX, a damaged form of NAD(P)H that is a result of enzymatic or heat-dependent hydration.</text>
</comment>
<accession>A0A9C9JZ48</accession>
<evidence type="ECO:0000256" key="7">
    <source>
        <dbReference type="ARBA" id="ARBA00022840"/>
    </source>
</evidence>
<dbReference type="InterPro" id="IPR000631">
    <property type="entry name" value="CARKD"/>
</dbReference>
<protein>
    <recommendedName>
        <fullName evidence="19">Bifunctional NAD(P)H-hydrate repair enzyme</fullName>
    </recommendedName>
    <alternativeName>
        <fullName evidence="19">Nicotinamide nucleotide repair protein</fullName>
    </alternativeName>
    <domain>
        <recommendedName>
            <fullName evidence="19">ADP-dependent (S)-NAD(P)H-hydrate dehydratase</fullName>
            <ecNumber evidence="19">4.2.1.136</ecNumber>
        </recommendedName>
        <alternativeName>
            <fullName evidence="19">ADP-dependent NAD(P)HX dehydratase</fullName>
        </alternativeName>
    </domain>
    <domain>
        <recommendedName>
            <fullName evidence="19">NAD(P)H-hydrate epimerase</fullName>
            <ecNumber evidence="19">5.1.99.6</ecNumber>
        </recommendedName>
    </domain>
</protein>
<dbReference type="Proteomes" id="UP000885826">
    <property type="component" value="Unassembled WGS sequence"/>
</dbReference>
<dbReference type="Gene3D" id="3.40.50.10260">
    <property type="entry name" value="YjeF N-terminal domain"/>
    <property type="match status" value="1"/>
</dbReference>
<dbReference type="HAMAP" id="MF_01965">
    <property type="entry name" value="NADHX_dehydratase"/>
    <property type="match status" value="1"/>
</dbReference>
<dbReference type="EMBL" id="DRIG01000002">
    <property type="protein sequence ID" value="HEC77531.1"/>
    <property type="molecule type" value="Genomic_DNA"/>
</dbReference>
<comment type="caution">
    <text evidence="22">The sequence shown here is derived from an EMBL/GenBank/DDBJ whole genome shotgun (WGS) entry which is preliminary data.</text>
</comment>
<dbReference type="InterPro" id="IPR036652">
    <property type="entry name" value="YjeF_N_dom_sf"/>
</dbReference>
<dbReference type="PROSITE" id="PS51383">
    <property type="entry name" value="YJEF_C_3"/>
    <property type="match status" value="1"/>
</dbReference>
<evidence type="ECO:0000313" key="22">
    <source>
        <dbReference type="EMBL" id="HEC77531.1"/>
    </source>
</evidence>
<keyword evidence="13" id="KW-0511">Multifunctional enzyme</keyword>
<evidence type="ECO:0000256" key="19">
    <source>
        <dbReference type="PIRNR" id="PIRNR017184"/>
    </source>
</evidence>
<dbReference type="EC" id="5.1.99.6" evidence="19"/>
<evidence type="ECO:0000256" key="17">
    <source>
        <dbReference type="HAMAP-Rule" id="MF_01965"/>
    </source>
</evidence>
<evidence type="ECO:0000256" key="3">
    <source>
        <dbReference type="ARBA" id="ARBA00006001"/>
    </source>
</evidence>
<comment type="similarity">
    <text evidence="3 19">In the N-terminal section; belongs to the NnrE/AIBP family.</text>
</comment>
<dbReference type="InterPro" id="IPR030677">
    <property type="entry name" value="Nnr"/>
</dbReference>
<evidence type="ECO:0000256" key="4">
    <source>
        <dbReference type="ARBA" id="ARBA00009524"/>
    </source>
</evidence>
<comment type="function">
    <text evidence="18">Catalyzes the epimerization of the S- and R-forms of NAD(P)HX, a damaged form of NAD(P)H that is a result of enzymatic or heat-dependent hydration. This is a prerequisite for the S-specific NAD(P)H-hydrate dehydratase to allow the repair of both epimers of NAD(P)HX.</text>
</comment>
<comment type="catalytic activity">
    <reaction evidence="1 18 19">
        <text>(6R)-NADHX = (6S)-NADHX</text>
        <dbReference type="Rhea" id="RHEA:32215"/>
        <dbReference type="ChEBI" id="CHEBI:64074"/>
        <dbReference type="ChEBI" id="CHEBI:64075"/>
        <dbReference type="EC" id="5.1.99.6"/>
    </reaction>
</comment>
<evidence type="ECO:0000256" key="8">
    <source>
        <dbReference type="ARBA" id="ARBA00022857"/>
    </source>
</evidence>
<comment type="catalytic activity">
    <reaction evidence="16 17 19">
        <text>(6S)-NADPHX + ADP = AMP + phosphate + NADPH + H(+)</text>
        <dbReference type="Rhea" id="RHEA:32235"/>
        <dbReference type="ChEBI" id="CHEBI:15378"/>
        <dbReference type="ChEBI" id="CHEBI:43474"/>
        <dbReference type="ChEBI" id="CHEBI:57783"/>
        <dbReference type="ChEBI" id="CHEBI:64076"/>
        <dbReference type="ChEBI" id="CHEBI:456215"/>
        <dbReference type="ChEBI" id="CHEBI:456216"/>
        <dbReference type="EC" id="4.2.1.136"/>
    </reaction>
</comment>
<organism evidence="22 23">
    <name type="scientific">candidate division WOR-3 bacterium</name>
    <dbReference type="NCBI Taxonomy" id="2052148"/>
    <lineage>
        <taxon>Bacteria</taxon>
        <taxon>Bacteria division WOR-3</taxon>
    </lineage>
</organism>
<dbReference type="PIRSF" id="PIRSF017184">
    <property type="entry name" value="Nnr"/>
    <property type="match status" value="1"/>
</dbReference>
<evidence type="ECO:0000313" key="23">
    <source>
        <dbReference type="Proteomes" id="UP000885826"/>
    </source>
</evidence>
<feature type="binding site" evidence="18">
    <location>
        <position position="162"/>
    </location>
    <ligand>
        <name>(6S)-NADPHX</name>
        <dbReference type="ChEBI" id="CHEBI:64076"/>
    </ligand>
</feature>
<dbReference type="CDD" id="cd01171">
    <property type="entry name" value="YXKO-related"/>
    <property type="match status" value="1"/>
</dbReference>
<keyword evidence="8 17" id="KW-0521">NADP</keyword>
<comment type="cofactor">
    <cofactor evidence="18 19">
        <name>K(+)</name>
        <dbReference type="ChEBI" id="CHEBI:29103"/>
    </cofactor>
    <text evidence="18 19">Binds 1 potassium ion per subunit.</text>
</comment>
<dbReference type="GO" id="GO:0052855">
    <property type="term" value="F:ADP-dependent NAD(P)H-hydrate dehydratase activity"/>
    <property type="evidence" value="ECO:0007669"/>
    <property type="project" value="UniProtKB-UniRule"/>
</dbReference>
<feature type="binding site" evidence="18">
    <location>
        <position position="144"/>
    </location>
    <ligand>
        <name>(6S)-NADPHX</name>
        <dbReference type="ChEBI" id="CHEBI:64076"/>
    </ligand>
</feature>
<name>A0A9C9JZ48_UNCW3</name>
<dbReference type="GO" id="GO:0005524">
    <property type="term" value="F:ATP binding"/>
    <property type="evidence" value="ECO:0007669"/>
    <property type="project" value="UniProtKB-UniRule"/>
</dbReference>
<dbReference type="GO" id="GO:0052856">
    <property type="term" value="F:NAD(P)HX epimerase activity"/>
    <property type="evidence" value="ECO:0007669"/>
    <property type="project" value="UniProtKB-UniRule"/>
</dbReference>
<dbReference type="NCBIfam" id="TIGR00197">
    <property type="entry name" value="yjeF_nterm"/>
    <property type="match status" value="1"/>
</dbReference>
<comment type="similarity">
    <text evidence="4 19">In the C-terminal section; belongs to the NnrD/CARKD family.</text>
</comment>
<comment type="subunit">
    <text evidence="17">Homotetramer.</text>
</comment>
<dbReference type="PROSITE" id="PS51385">
    <property type="entry name" value="YJEF_N"/>
    <property type="match status" value="1"/>
</dbReference>
<feature type="binding site" evidence="18">
    <location>
        <position position="129"/>
    </location>
    <ligand>
        <name>K(+)</name>
        <dbReference type="ChEBI" id="CHEBI:29103"/>
    </ligand>
</feature>
<evidence type="ECO:0000256" key="9">
    <source>
        <dbReference type="ARBA" id="ARBA00022958"/>
    </source>
</evidence>
<feature type="binding site" evidence="18">
    <location>
        <begin position="133"/>
        <end position="139"/>
    </location>
    <ligand>
        <name>(6S)-NADPHX</name>
        <dbReference type="ChEBI" id="CHEBI:64076"/>
    </ligand>
</feature>
<proteinExistence type="inferred from homology"/>
<dbReference type="Pfam" id="PF01256">
    <property type="entry name" value="Carb_kinase"/>
    <property type="match status" value="1"/>
</dbReference>
<gene>
    <name evidence="17" type="primary">nnrD</name>
    <name evidence="18" type="synonym">nnrE</name>
    <name evidence="22" type="ORF">ENI34_00125</name>
</gene>
<comment type="function">
    <text evidence="14 19">Bifunctional enzyme that catalyzes the epimerization of the S- and R-forms of NAD(P)HX and the dehydration of the S-form of NAD(P)HX at the expense of ADP, which is converted to AMP. This allows the repair of both epimers of NAD(P)HX, a damaged form of NAD(P)H that is a result of enzymatic or heat-dependent hydration.</text>
</comment>
<keyword evidence="12 17" id="KW-0456">Lyase</keyword>
<feature type="binding site" evidence="17">
    <location>
        <begin position="421"/>
        <end position="425"/>
    </location>
    <ligand>
        <name>AMP</name>
        <dbReference type="ChEBI" id="CHEBI:456215"/>
    </ligand>
</feature>
<evidence type="ECO:0000259" key="20">
    <source>
        <dbReference type="PROSITE" id="PS51383"/>
    </source>
</evidence>
<feature type="binding site" evidence="18">
    <location>
        <position position="59"/>
    </location>
    <ligand>
        <name>K(+)</name>
        <dbReference type="ChEBI" id="CHEBI:29103"/>
    </ligand>
</feature>
<evidence type="ECO:0000256" key="12">
    <source>
        <dbReference type="ARBA" id="ARBA00023239"/>
    </source>
</evidence>
<feature type="binding site" evidence="17">
    <location>
        <position position="451"/>
    </location>
    <ligand>
        <name>(6S)-NADPHX</name>
        <dbReference type="ChEBI" id="CHEBI:64076"/>
    </ligand>
</feature>
<comment type="similarity">
    <text evidence="17">Belongs to the NnrD/CARKD family.</text>
</comment>
<evidence type="ECO:0000256" key="13">
    <source>
        <dbReference type="ARBA" id="ARBA00023268"/>
    </source>
</evidence>
<evidence type="ECO:0000256" key="11">
    <source>
        <dbReference type="ARBA" id="ARBA00023235"/>
    </source>
</evidence>
<feature type="binding site" evidence="18">
    <location>
        <begin position="58"/>
        <end position="62"/>
    </location>
    <ligand>
        <name>(6S)-NADPHX</name>
        <dbReference type="ChEBI" id="CHEBI:64076"/>
    </ligand>
</feature>
<feature type="binding site" evidence="17">
    <location>
        <position position="262"/>
    </location>
    <ligand>
        <name>(6S)-NADPHX</name>
        <dbReference type="ChEBI" id="CHEBI:64076"/>
    </ligand>
</feature>